<dbReference type="InterPro" id="IPR001387">
    <property type="entry name" value="Cro/C1-type_HTH"/>
</dbReference>
<dbReference type="AlphaFoldDB" id="A0A1I2G2V2"/>
<evidence type="ECO:0000313" key="3">
    <source>
        <dbReference type="Proteomes" id="UP000199323"/>
    </source>
</evidence>
<dbReference type="EMBL" id="FONG01000008">
    <property type="protein sequence ID" value="SFF11086.1"/>
    <property type="molecule type" value="Genomic_DNA"/>
</dbReference>
<dbReference type="Pfam" id="PF13560">
    <property type="entry name" value="HTH_31"/>
    <property type="match status" value="1"/>
</dbReference>
<dbReference type="InterPro" id="IPR010982">
    <property type="entry name" value="Lambda_DNA-bd_dom_sf"/>
</dbReference>
<dbReference type="RefSeq" id="WP_093714174.1">
    <property type="nucleotide sequence ID" value="NZ_FONG01000008.1"/>
</dbReference>
<reference evidence="3" key="1">
    <citation type="submission" date="2016-10" db="EMBL/GenBank/DDBJ databases">
        <authorList>
            <person name="Varghese N."/>
            <person name="Submissions S."/>
        </authorList>
    </citation>
    <scope>NUCLEOTIDE SEQUENCE [LARGE SCALE GENOMIC DNA]</scope>
    <source>
        <strain evidence="3">CGMCC 4.3510</strain>
    </source>
</reference>
<accession>A0A1I2G2V2</accession>
<gene>
    <name evidence="2" type="ORF">SAMN05216251_108198</name>
</gene>
<dbReference type="SUPFAM" id="SSF47413">
    <property type="entry name" value="lambda repressor-like DNA-binding domains"/>
    <property type="match status" value="1"/>
</dbReference>
<name>A0A1I2G2V2_9ACTN</name>
<dbReference type="GO" id="GO:0003677">
    <property type="term" value="F:DNA binding"/>
    <property type="evidence" value="ECO:0007669"/>
    <property type="project" value="UniProtKB-KW"/>
</dbReference>
<dbReference type="PROSITE" id="PS50943">
    <property type="entry name" value="HTH_CROC1"/>
    <property type="match status" value="1"/>
</dbReference>
<proteinExistence type="predicted"/>
<organism evidence="2 3">
    <name type="scientific">Actinacidiphila alni</name>
    <dbReference type="NCBI Taxonomy" id="380248"/>
    <lineage>
        <taxon>Bacteria</taxon>
        <taxon>Bacillati</taxon>
        <taxon>Actinomycetota</taxon>
        <taxon>Actinomycetes</taxon>
        <taxon>Kitasatosporales</taxon>
        <taxon>Streptomycetaceae</taxon>
        <taxon>Actinacidiphila</taxon>
    </lineage>
</organism>
<keyword evidence="2" id="KW-0238">DNA-binding</keyword>
<sequence length="91" mass="10152">MPTKPPPRFPAERRALGDRIRRHREWAGRTQDDIVRAGLDRRTLQRIENGETDARLSWLLLIAHTIDITIGELLDTDPPTASTGAASSRGA</sequence>
<evidence type="ECO:0000313" key="2">
    <source>
        <dbReference type="EMBL" id="SFF11086.1"/>
    </source>
</evidence>
<dbReference type="Gene3D" id="1.10.260.40">
    <property type="entry name" value="lambda repressor-like DNA-binding domains"/>
    <property type="match status" value="1"/>
</dbReference>
<dbReference type="CDD" id="cd00093">
    <property type="entry name" value="HTH_XRE"/>
    <property type="match status" value="1"/>
</dbReference>
<evidence type="ECO:0000259" key="1">
    <source>
        <dbReference type="PROSITE" id="PS50943"/>
    </source>
</evidence>
<feature type="domain" description="HTH cro/C1-type" evidence="1">
    <location>
        <begin position="20"/>
        <end position="73"/>
    </location>
</feature>
<protein>
    <submittedName>
        <fullName evidence="2">DNA-binding transcriptional regulator, XRE-family HTH domain</fullName>
    </submittedName>
</protein>
<dbReference type="SMART" id="SM00530">
    <property type="entry name" value="HTH_XRE"/>
    <property type="match status" value="1"/>
</dbReference>
<dbReference type="Proteomes" id="UP000199323">
    <property type="component" value="Unassembled WGS sequence"/>
</dbReference>
<keyword evidence="3" id="KW-1185">Reference proteome</keyword>
<dbReference type="OrthoDB" id="3197212at2"/>